<proteinExistence type="predicted"/>
<reference evidence="2" key="1">
    <citation type="submission" date="2022-11" db="UniProtKB">
        <authorList>
            <consortium name="WormBaseParasite"/>
        </authorList>
    </citation>
    <scope>IDENTIFICATION</scope>
</reference>
<name>A0A914QUI8_9BILA</name>
<evidence type="ECO:0000313" key="1">
    <source>
        <dbReference type="Proteomes" id="UP000887578"/>
    </source>
</evidence>
<evidence type="ECO:0000313" key="2">
    <source>
        <dbReference type="WBParaSite" id="PDA_v2.g7380.t1"/>
    </source>
</evidence>
<keyword evidence="1" id="KW-1185">Reference proteome</keyword>
<dbReference type="WBParaSite" id="PDA_v2.g7380.t1">
    <property type="protein sequence ID" value="PDA_v2.g7380.t1"/>
    <property type="gene ID" value="PDA_v2.g7380"/>
</dbReference>
<dbReference type="AlphaFoldDB" id="A0A914QUI8"/>
<sequence length="211" mass="24316">MAPGTFYDLIREFVEHEFVPGLSHLFLGGRLLKYLKVQIEQWPYTTTFGFFYDVFRVMKLMFCLVKGRYILAQILNEFSVKFNQTVPPPADPPDDPNAAPRALQFHFFSNFMKCGLIHGIVKHKNSLKEILSYPVFSPFFEHFMVGCSINCRNCLSRVESYLTSRDAFENGDAAKIVQLQNDLISVFDGGHVITETEKMAYLFSELRMVDI</sequence>
<accession>A0A914QUI8</accession>
<dbReference type="Proteomes" id="UP000887578">
    <property type="component" value="Unplaced"/>
</dbReference>
<protein>
    <submittedName>
        <fullName evidence="2">Uncharacterized protein</fullName>
    </submittedName>
</protein>
<organism evidence="1 2">
    <name type="scientific">Panagrolaimus davidi</name>
    <dbReference type="NCBI Taxonomy" id="227884"/>
    <lineage>
        <taxon>Eukaryota</taxon>
        <taxon>Metazoa</taxon>
        <taxon>Ecdysozoa</taxon>
        <taxon>Nematoda</taxon>
        <taxon>Chromadorea</taxon>
        <taxon>Rhabditida</taxon>
        <taxon>Tylenchina</taxon>
        <taxon>Panagrolaimomorpha</taxon>
        <taxon>Panagrolaimoidea</taxon>
        <taxon>Panagrolaimidae</taxon>
        <taxon>Panagrolaimus</taxon>
    </lineage>
</organism>